<dbReference type="AlphaFoldDB" id="A0A8T0S5M0"/>
<feature type="domain" description="NADP-dependent oxidoreductase" evidence="1">
    <location>
        <begin position="2"/>
        <end position="50"/>
    </location>
</feature>
<dbReference type="InterPro" id="IPR023210">
    <property type="entry name" value="NADP_OxRdtase_dom"/>
</dbReference>
<dbReference type="InterPro" id="IPR036812">
    <property type="entry name" value="NAD(P)_OxRdtase_dom_sf"/>
</dbReference>
<dbReference type="SUPFAM" id="SSF51430">
    <property type="entry name" value="NAD(P)-linked oxidoreductase"/>
    <property type="match status" value="1"/>
</dbReference>
<dbReference type="Pfam" id="PF00248">
    <property type="entry name" value="Aldo_ket_red"/>
    <property type="match status" value="1"/>
</dbReference>
<sequence>MAGYRHIDCASDYGNEEEEVGLALQKLFAEGAVKREDLFIASKLWCDHRFITHRSCAGNIREQQSLGPASQPSLWKSCFSANSISSVWFLDFSPLFALSAFSLFPLT</sequence>
<dbReference type="GO" id="GO:0016491">
    <property type="term" value="F:oxidoreductase activity"/>
    <property type="evidence" value="ECO:0007669"/>
    <property type="project" value="InterPro"/>
</dbReference>
<evidence type="ECO:0000313" key="3">
    <source>
        <dbReference type="Proteomes" id="UP000823388"/>
    </source>
</evidence>
<dbReference type="EMBL" id="CM029046">
    <property type="protein sequence ID" value="KAG2592934.1"/>
    <property type="molecule type" value="Genomic_DNA"/>
</dbReference>
<evidence type="ECO:0000313" key="2">
    <source>
        <dbReference type="EMBL" id="KAG2592934.1"/>
    </source>
</evidence>
<name>A0A8T0S5M0_PANVG</name>
<comment type="caution">
    <text evidence="2">The sequence shown here is derived from an EMBL/GenBank/DDBJ whole genome shotgun (WGS) entry which is preliminary data.</text>
</comment>
<proteinExistence type="predicted"/>
<gene>
    <name evidence="2" type="ORF">PVAP13_5NG591473</name>
</gene>
<keyword evidence="3" id="KW-1185">Reference proteome</keyword>
<dbReference type="InterPro" id="IPR020471">
    <property type="entry name" value="AKR"/>
</dbReference>
<dbReference type="Gene3D" id="3.20.20.100">
    <property type="entry name" value="NADP-dependent oxidoreductase domain"/>
    <property type="match status" value="1"/>
</dbReference>
<evidence type="ECO:0000259" key="1">
    <source>
        <dbReference type="Pfam" id="PF00248"/>
    </source>
</evidence>
<organism evidence="2 3">
    <name type="scientific">Panicum virgatum</name>
    <name type="common">Blackwell switchgrass</name>
    <dbReference type="NCBI Taxonomy" id="38727"/>
    <lineage>
        <taxon>Eukaryota</taxon>
        <taxon>Viridiplantae</taxon>
        <taxon>Streptophyta</taxon>
        <taxon>Embryophyta</taxon>
        <taxon>Tracheophyta</taxon>
        <taxon>Spermatophyta</taxon>
        <taxon>Magnoliopsida</taxon>
        <taxon>Liliopsida</taxon>
        <taxon>Poales</taxon>
        <taxon>Poaceae</taxon>
        <taxon>PACMAD clade</taxon>
        <taxon>Panicoideae</taxon>
        <taxon>Panicodae</taxon>
        <taxon>Paniceae</taxon>
        <taxon>Panicinae</taxon>
        <taxon>Panicum</taxon>
        <taxon>Panicum sect. Hiantes</taxon>
    </lineage>
</organism>
<protein>
    <recommendedName>
        <fullName evidence="1">NADP-dependent oxidoreductase domain-containing protein</fullName>
    </recommendedName>
</protein>
<dbReference type="Proteomes" id="UP000823388">
    <property type="component" value="Chromosome 5N"/>
</dbReference>
<dbReference type="PANTHER" id="PTHR11732">
    <property type="entry name" value="ALDO/KETO REDUCTASE"/>
    <property type="match status" value="1"/>
</dbReference>
<accession>A0A8T0S5M0</accession>
<reference evidence="2" key="1">
    <citation type="submission" date="2020-05" db="EMBL/GenBank/DDBJ databases">
        <title>WGS assembly of Panicum virgatum.</title>
        <authorList>
            <person name="Lovell J.T."/>
            <person name="Jenkins J."/>
            <person name="Shu S."/>
            <person name="Juenger T.E."/>
            <person name="Schmutz J."/>
        </authorList>
    </citation>
    <scope>NUCLEOTIDE SEQUENCE</scope>
    <source>
        <strain evidence="2">AP13</strain>
    </source>
</reference>